<dbReference type="RefSeq" id="XP_031090418.1">
    <property type="nucleotide sequence ID" value="XM_031225240.1"/>
</dbReference>
<sequence>MPRRLERIRKHEGCDDAASFELQSEAYGMLERTEEELEHWRVKSPVGKLHNIVKFIRASPQRSEAFKAHAKEQEEVDTYKLTEESTAELEVIQNNATRWNSTFMMIERALVKPSEPNSFIQELGLEADAS</sequence>
<dbReference type="Proteomes" id="UP000183971">
    <property type="component" value="Unassembled WGS sequence"/>
</dbReference>
<dbReference type="GeneID" id="42060984"/>
<evidence type="ECO:0000313" key="2">
    <source>
        <dbReference type="Proteomes" id="UP000183971"/>
    </source>
</evidence>
<name>A0A1L7WBD1_FUSPR</name>
<comment type="caution">
    <text evidence="1">The sequence shown here is derived from an EMBL/GenBank/DDBJ whole genome shotgun (WGS) entry which is preliminary data.</text>
</comment>
<dbReference type="AlphaFoldDB" id="A0A1L7WBD1"/>
<dbReference type="VEuPathDB" id="FungiDB:FPRO_16129"/>
<protein>
    <submittedName>
        <fullName evidence="1">Uncharacterized protein</fullName>
    </submittedName>
</protein>
<reference evidence="2" key="1">
    <citation type="journal article" date="2016" name="Genome Biol. Evol.">
        <title>Comparative 'omics' of the Fusarium fujikuroi species complex highlights differences in genetic potential and metabolite synthesis.</title>
        <authorList>
            <person name="Niehaus E.-M."/>
            <person name="Muensterkoetter M."/>
            <person name="Proctor R.H."/>
            <person name="Brown D.W."/>
            <person name="Sharon A."/>
            <person name="Idan Y."/>
            <person name="Oren-Young L."/>
            <person name="Sieber C.M."/>
            <person name="Novak O."/>
            <person name="Pencik A."/>
            <person name="Tarkowska D."/>
            <person name="Hromadova K."/>
            <person name="Freeman S."/>
            <person name="Maymon M."/>
            <person name="Elazar M."/>
            <person name="Youssef S.A."/>
            <person name="El-Shabrawy E.S.M."/>
            <person name="Shalaby A.B.A."/>
            <person name="Houterman P."/>
            <person name="Brock N.L."/>
            <person name="Burkhardt I."/>
            <person name="Tsavkelova E.A."/>
            <person name="Dickschat J.S."/>
            <person name="Galuszka P."/>
            <person name="Gueldener U."/>
            <person name="Tudzynski B."/>
        </authorList>
    </citation>
    <scope>NUCLEOTIDE SEQUENCE [LARGE SCALE GENOMIC DNA]</scope>
    <source>
        <strain evidence="2">ET1</strain>
    </source>
</reference>
<gene>
    <name evidence="1" type="ORF">FPRO_16129</name>
</gene>
<organism evidence="1 2">
    <name type="scientific">Fusarium proliferatum (strain ET1)</name>
    <name type="common">Orchid endophyte fungus</name>
    <dbReference type="NCBI Taxonomy" id="1227346"/>
    <lineage>
        <taxon>Eukaryota</taxon>
        <taxon>Fungi</taxon>
        <taxon>Dikarya</taxon>
        <taxon>Ascomycota</taxon>
        <taxon>Pezizomycotina</taxon>
        <taxon>Sordariomycetes</taxon>
        <taxon>Hypocreomycetidae</taxon>
        <taxon>Hypocreales</taxon>
        <taxon>Nectriaceae</taxon>
        <taxon>Fusarium</taxon>
        <taxon>Fusarium fujikuroi species complex</taxon>
    </lineage>
</organism>
<keyword evidence="2" id="KW-1185">Reference proteome</keyword>
<accession>A0A1L7WBD1</accession>
<evidence type="ECO:0000313" key="1">
    <source>
        <dbReference type="EMBL" id="CZR49924.1"/>
    </source>
</evidence>
<dbReference type="EMBL" id="FJOF01000021">
    <property type="protein sequence ID" value="CZR49924.1"/>
    <property type="molecule type" value="Genomic_DNA"/>
</dbReference>
<proteinExistence type="predicted"/>